<dbReference type="RefSeq" id="WP_154737462.1">
    <property type="nucleotide sequence ID" value="NZ_WMBQ01000001.1"/>
</dbReference>
<dbReference type="EMBL" id="WMBQ01000001">
    <property type="protein sequence ID" value="MTD92872.1"/>
    <property type="molecule type" value="Genomic_DNA"/>
</dbReference>
<gene>
    <name evidence="2" type="ORF">GIW81_00830</name>
</gene>
<keyword evidence="3" id="KW-1185">Reference proteome</keyword>
<comment type="caution">
    <text evidence="2">The sequence shown here is derived from an EMBL/GenBank/DDBJ whole genome shotgun (WGS) entry which is preliminary data.</text>
</comment>
<feature type="compositionally biased region" description="Basic residues" evidence="1">
    <location>
        <begin position="64"/>
        <end position="74"/>
    </location>
</feature>
<evidence type="ECO:0000313" key="3">
    <source>
        <dbReference type="Proteomes" id="UP000440694"/>
    </source>
</evidence>
<proteinExistence type="predicted"/>
<evidence type="ECO:0000313" key="2">
    <source>
        <dbReference type="EMBL" id="MTD92872.1"/>
    </source>
</evidence>
<evidence type="ECO:0000256" key="1">
    <source>
        <dbReference type="SAM" id="MobiDB-lite"/>
    </source>
</evidence>
<feature type="region of interest" description="Disordered" evidence="1">
    <location>
        <begin position="62"/>
        <end position="92"/>
    </location>
</feature>
<accession>A0A6I3KGT3</accession>
<sequence length="92" mass="10821">MKKIRRIKRRGALVPVDDYTEYANVPDLQVYENEDEYEFTGILDVEGEPLYRKTRDGIGFLRKAALRRGRKRTATRPSKGTPRAKRKPTKRR</sequence>
<protein>
    <submittedName>
        <fullName evidence="2">Uncharacterized protein</fullName>
    </submittedName>
</protein>
<feature type="compositionally biased region" description="Basic residues" evidence="1">
    <location>
        <begin position="82"/>
        <end position="92"/>
    </location>
</feature>
<organism evidence="2 3">
    <name type="scientific">Hyphomicrobium album</name>
    <dbReference type="NCBI Taxonomy" id="2665159"/>
    <lineage>
        <taxon>Bacteria</taxon>
        <taxon>Pseudomonadati</taxon>
        <taxon>Pseudomonadota</taxon>
        <taxon>Alphaproteobacteria</taxon>
        <taxon>Hyphomicrobiales</taxon>
        <taxon>Hyphomicrobiaceae</taxon>
        <taxon>Hyphomicrobium</taxon>
    </lineage>
</organism>
<name>A0A6I3KGT3_9HYPH</name>
<reference evidence="2 3" key="1">
    <citation type="submission" date="2019-11" db="EMBL/GenBank/DDBJ databases">
        <title>Identification of a novel strain.</title>
        <authorList>
            <person name="Xu Q."/>
            <person name="Wang G."/>
        </authorList>
    </citation>
    <scope>NUCLEOTIDE SEQUENCE [LARGE SCALE GENOMIC DNA]</scope>
    <source>
        <strain evidence="3">xq</strain>
    </source>
</reference>
<dbReference type="AlphaFoldDB" id="A0A6I3KGT3"/>
<dbReference type="Proteomes" id="UP000440694">
    <property type="component" value="Unassembled WGS sequence"/>
</dbReference>